<keyword evidence="1" id="KW-0067">ATP-binding</keyword>
<feature type="compositionally biased region" description="Basic and acidic residues" evidence="2">
    <location>
        <begin position="314"/>
        <end position="341"/>
    </location>
</feature>
<dbReference type="InterPro" id="IPR011009">
    <property type="entry name" value="Kinase-like_dom_sf"/>
</dbReference>
<feature type="region of interest" description="Disordered" evidence="2">
    <location>
        <begin position="626"/>
        <end position="662"/>
    </location>
</feature>
<dbReference type="EMBL" id="CAICTM010000234">
    <property type="protein sequence ID" value="CAB9505547.1"/>
    <property type="molecule type" value="Genomic_DNA"/>
</dbReference>
<evidence type="ECO:0000313" key="4">
    <source>
        <dbReference type="Proteomes" id="UP001153069"/>
    </source>
</evidence>
<feature type="region of interest" description="Disordered" evidence="2">
    <location>
        <begin position="221"/>
        <end position="245"/>
    </location>
</feature>
<keyword evidence="4" id="KW-1185">Reference proteome</keyword>
<protein>
    <submittedName>
        <fullName evidence="3">Uncharacterized protein</fullName>
    </submittedName>
</protein>
<keyword evidence="1" id="KW-0547">Nucleotide-binding</keyword>
<evidence type="ECO:0000313" key="3">
    <source>
        <dbReference type="EMBL" id="CAB9505547.1"/>
    </source>
</evidence>
<dbReference type="PANTHER" id="PTHR34871">
    <property type="entry name" value="DUF5898 DOMAIN-CONTAINING PROTEIN"/>
    <property type="match status" value="1"/>
</dbReference>
<dbReference type="InterPro" id="IPR017441">
    <property type="entry name" value="Protein_kinase_ATP_BS"/>
</dbReference>
<dbReference type="GO" id="GO:0005524">
    <property type="term" value="F:ATP binding"/>
    <property type="evidence" value="ECO:0007669"/>
    <property type="project" value="UniProtKB-UniRule"/>
</dbReference>
<dbReference type="SUPFAM" id="SSF56112">
    <property type="entry name" value="Protein kinase-like (PK-like)"/>
    <property type="match status" value="1"/>
</dbReference>
<evidence type="ECO:0000256" key="2">
    <source>
        <dbReference type="SAM" id="MobiDB-lite"/>
    </source>
</evidence>
<dbReference type="PROSITE" id="PS00107">
    <property type="entry name" value="PROTEIN_KINASE_ATP"/>
    <property type="match status" value="1"/>
</dbReference>
<organism evidence="3 4">
    <name type="scientific">Seminavis robusta</name>
    <dbReference type="NCBI Taxonomy" id="568900"/>
    <lineage>
        <taxon>Eukaryota</taxon>
        <taxon>Sar</taxon>
        <taxon>Stramenopiles</taxon>
        <taxon>Ochrophyta</taxon>
        <taxon>Bacillariophyta</taxon>
        <taxon>Bacillariophyceae</taxon>
        <taxon>Bacillariophycidae</taxon>
        <taxon>Naviculales</taxon>
        <taxon>Naviculaceae</taxon>
        <taxon>Seminavis</taxon>
    </lineage>
</organism>
<dbReference type="AlphaFoldDB" id="A0A9N8DM18"/>
<dbReference type="PANTHER" id="PTHR34871:SF1">
    <property type="entry name" value="DUF5898 DOMAIN-CONTAINING PROTEIN"/>
    <property type="match status" value="1"/>
</dbReference>
<name>A0A9N8DM18_9STRA</name>
<feature type="compositionally biased region" description="Basic residues" evidence="2">
    <location>
        <begin position="222"/>
        <end position="234"/>
    </location>
</feature>
<feature type="binding site" evidence="1">
    <location>
        <position position="469"/>
    </location>
    <ligand>
        <name>ATP</name>
        <dbReference type="ChEBI" id="CHEBI:30616"/>
    </ligand>
</feature>
<sequence>MSDEDTLQSRLENARRGELSSGALFPLMRELFLANREEDGNEVLKILQKERDGLAKEKYENAPAVASSIENIYQGGRTLPPLKLNSNVAPSIKGHYLKGMEPQKAIYKKEASTSAEIWKQLDQVVIPIRTKVEGNDDQDPVRIFSEFKPNLYPLNYENEIKIQTYVERLVMDAIACMGCTNKLQTNLEISFYGVTPDIIVVFHRRKIIFVIEVKSPSVEVRSRKRQAKPRKNKAKPGDDDGGSDVFEGQWVAGQIWLYLMAMKQSGVERPLGAICTFNKIRLVSLKPMDHHRFEEALGMLKETVATPWKPEQQPTKDEQQHSLDPERKRASEKSLRFDKKQPATSFEPDAKDGVKIFKAFLYGSVTAEEGNVFRMLLLGLMTAKIEAGIGATANTVTEAKENEDLSCRLFAYATEQGLRFAMTDDKLKVKNEFPHPNTKNFFLLDTIGSGGTGDVSLAVSLNGARAAVKFYRFKPSRAATPDERAKDDEKLIAKCKENRNEELSRWKNLYGKGCKDSIGRAMQTGRAIMLRGLPSLLMPYGTRIPMNKRAACLGAIEEQLKRFLKAGYVYKESDLRWRHILFLGDGNDEKVFLADLGSLQTVPPSDRSDNSKVEEQMNYLKTHMVMEVDGGEDDGGDAKTESGKKRPQQPTGGSPASKKAKV</sequence>
<evidence type="ECO:0000256" key="1">
    <source>
        <dbReference type="PROSITE-ProRule" id="PRU10141"/>
    </source>
</evidence>
<proteinExistence type="predicted"/>
<gene>
    <name evidence="3" type="ORF">SEMRO_235_G094660.1</name>
</gene>
<accession>A0A9N8DM18</accession>
<comment type="caution">
    <text evidence="3">The sequence shown here is derived from an EMBL/GenBank/DDBJ whole genome shotgun (WGS) entry which is preliminary data.</text>
</comment>
<dbReference type="Proteomes" id="UP001153069">
    <property type="component" value="Unassembled WGS sequence"/>
</dbReference>
<reference evidence="3" key="1">
    <citation type="submission" date="2020-06" db="EMBL/GenBank/DDBJ databases">
        <authorList>
            <consortium name="Plant Systems Biology data submission"/>
        </authorList>
    </citation>
    <scope>NUCLEOTIDE SEQUENCE</scope>
    <source>
        <strain evidence="3">D6</strain>
    </source>
</reference>
<feature type="region of interest" description="Disordered" evidence="2">
    <location>
        <begin position="307"/>
        <end position="346"/>
    </location>
</feature>